<keyword evidence="3" id="KW-1185">Reference proteome</keyword>
<evidence type="ECO:0000313" key="2">
    <source>
        <dbReference type="EMBL" id="UWX63754.1"/>
    </source>
</evidence>
<dbReference type="Proteomes" id="UP001060261">
    <property type="component" value="Chromosome"/>
</dbReference>
<protein>
    <recommendedName>
        <fullName evidence="4">Fimbrial biogenesis outer membrane usher protein</fullName>
    </recommendedName>
</protein>
<sequence length="731" mass="77058">MTTVALLLGGLALAQQAASPPAPAALTPETICALDNQLLSVSVGGQSRGDAVVKVSGERFFVEARIIQPSEQKYVLARNECEEGAFLELDPRLKPRFDPLKQALQLQPFLDLLAGNTLDFRRDQQIMPTLTQPSIGLDFGIGASQSLSADFSTTVQGYLGIGYASGALSGYAGGFASFSPGDTAVSGFSAAPRATLRYSVNPRLDLTAAYNAPPDSLGFRDGLQRFQGVRVDARSDNQLFFPTINLELPLDADIQVNVNGRQLRTFRASAGTLKLINIPFQGFGASVDVIIDDGTGARIKNYSYFADARSVRPGAYVLGVQAGLQDGQRSLTGQGVFGLGRGWTLSSNADLFGERYRASATLDYVDDLNSVSTGLTLGGTVQTTPEARLSLRYGRIVNDQFSVNIATTIPVTQPAKLNLQAGASYRLDRWAYQVSGGYDFGQQALNLSANTNYTFASGQAISFGIGKSPQGLSATLSTNLSPLPNLQVGLGAAATSLPAFRVVPALDLRYTPNGQNTLSARVNTESAGASYVYNGRVQASLSASSALTNLDGASVTGTLDGAFSLNNGRLTLSQGLGSRSILIRTGVKGVPFLVNGAQAGVTDAQGDVLLSRLPSDEYVTVQVDINALPFNINVQNDRATLRLPSNGTAVLDWRGNIVVSRYVQLFWKPGEPATYGTLRVGDLAYPLDDQGNGLIGSVPEGTAATLKSDDGSRSCPVTLSESQAVVTCASP</sequence>
<reference evidence="2" key="1">
    <citation type="submission" date="2022-09" db="EMBL/GenBank/DDBJ databases">
        <title>genome sequence of Deinococcus rubellus.</title>
        <authorList>
            <person name="Srinivasan S."/>
        </authorList>
    </citation>
    <scope>NUCLEOTIDE SEQUENCE</scope>
    <source>
        <strain evidence="2">Ant6</strain>
    </source>
</reference>
<dbReference type="RefSeq" id="WP_260560034.1">
    <property type="nucleotide sequence ID" value="NZ_BAABEC010000074.1"/>
</dbReference>
<name>A0ABY5YFB7_9DEIO</name>
<evidence type="ECO:0008006" key="4">
    <source>
        <dbReference type="Google" id="ProtNLM"/>
    </source>
</evidence>
<evidence type="ECO:0000313" key="3">
    <source>
        <dbReference type="Proteomes" id="UP001060261"/>
    </source>
</evidence>
<proteinExistence type="predicted"/>
<dbReference type="InterPro" id="IPR042186">
    <property type="entry name" value="FimD_plug_dom"/>
</dbReference>
<organism evidence="2 3">
    <name type="scientific">Deinococcus rubellus</name>
    <dbReference type="NCBI Taxonomy" id="1889240"/>
    <lineage>
        <taxon>Bacteria</taxon>
        <taxon>Thermotogati</taxon>
        <taxon>Deinococcota</taxon>
        <taxon>Deinococci</taxon>
        <taxon>Deinococcales</taxon>
        <taxon>Deinococcaceae</taxon>
        <taxon>Deinococcus</taxon>
    </lineage>
</organism>
<evidence type="ECO:0000256" key="1">
    <source>
        <dbReference type="SAM" id="SignalP"/>
    </source>
</evidence>
<feature type="chain" id="PRO_5045346786" description="Fimbrial biogenesis outer membrane usher protein" evidence="1">
    <location>
        <begin position="25"/>
        <end position="731"/>
    </location>
</feature>
<gene>
    <name evidence="2" type="ORF">N0D28_13620</name>
</gene>
<dbReference type="Gene3D" id="2.60.40.2610">
    <property type="entry name" value="Outer membrane usher protein FimD, plug domain"/>
    <property type="match status" value="1"/>
</dbReference>
<feature type="signal peptide" evidence="1">
    <location>
        <begin position="1"/>
        <end position="24"/>
    </location>
</feature>
<accession>A0ABY5YFB7</accession>
<keyword evidence="1" id="KW-0732">Signal</keyword>
<dbReference type="EMBL" id="CP104213">
    <property type="protein sequence ID" value="UWX63754.1"/>
    <property type="molecule type" value="Genomic_DNA"/>
</dbReference>